<keyword evidence="4" id="KW-1185">Reference proteome</keyword>
<dbReference type="Gene3D" id="2.120.10.80">
    <property type="entry name" value="Kelch-type beta propeller"/>
    <property type="match status" value="1"/>
</dbReference>
<keyword evidence="2" id="KW-0677">Repeat</keyword>
<accession>A0ABV0MV93</accession>
<gene>
    <name evidence="3" type="ORF">GOODEAATRI_020738</name>
</gene>
<evidence type="ECO:0000256" key="2">
    <source>
        <dbReference type="ARBA" id="ARBA00022737"/>
    </source>
</evidence>
<dbReference type="PANTHER" id="PTHR46228:SF1">
    <property type="entry name" value="KELCH DOMAIN-CONTAINING PROTEIN 1"/>
    <property type="match status" value="1"/>
</dbReference>
<dbReference type="PANTHER" id="PTHR46228">
    <property type="entry name" value="KELCH DOMAIN-CONTAINING PROTEIN"/>
    <property type="match status" value="1"/>
</dbReference>
<keyword evidence="1" id="KW-0880">Kelch repeat</keyword>
<reference evidence="3 4" key="1">
    <citation type="submission" date="2021-06" db="EMBL/GenBank/DDBJ databases">
        <authorList>
            <person name="Palmer J.M."/>
        </authorList>
    </citation>
    <scope>NUCLEOTIDE SEQUENCE [LARGE SCALE GENOMIC DNA]</scope>
    <source>
        <strain evidence="3 4">GA_2019</strain>
        <tissue evidence="3">Muscle</tissue>
    </source>
</reference>
<sequence>MTGEVPTSMSGTCGCSLNGNMYIFGGCDNSGQTNQMFCVDLTDGKYVWKKIVPEFGSAPSPRDKLSCWVYDGKLIYFGGYGHKVLADVSSRNKNFILDEPSGGRTPAPRAAHAGATLGCKGYVCGGRVMVRALTC</sequence>
<evidence type="ECO:0000256" key="1">
    <source>
        <dbReference type="ARBA" id="ARBA00022441"/>
    </source>
</evidence>
<comment type="caution">
    <text evidence="3">The sequence shown here is derived from an EMBL/GenBank/DDBJ whole genome shotgun (WGS) entry which is preliminary data.</text>
</comment>
<dbReference type="SUPFAM" id="SSF117281">
    <property type="entry name" value="Kelch motif"/>
    <property type="match status" value="1"/>
</dbReference>
<dbReference type="EMBL" id="JAHRIO010011955">
    <property type="protein sequence ID" value="MEQ2162539.1"/>
    <property type="molecule type" value="Genomic_DNA"/>
</dbReference>
<dbReference type="Pfam" id="PF24681">
    <property type="entry name" value="Kelch_KLHDC2_KLHL20_DRC7"/>
    <property type="match status" value="1"/>
</dbReference>
<protein>
    <submittedName>
        <fullName evidence="3">Uncharacterized protein</fullName>
    </submittedName>
</protein>
<organism evidence="3 4">
    <name type="scientific">Goodea atripinnis</name>
    <dbReference type="NCBI Taxonomy" id="208336"/>
    <lineage>
        <taxon>Eukaryota</taxon>
        <taxon>Metazoa</taxon>
        <taxon>Chordata</taxon>
        <taxon>Craniata</taxon>
        <taxon>Vertebrata</taxon>
        <taxon>Euteleostomi</taxon>
        <taxon>Actinopterygii</taxon>
        <taxon>Neopterygii</taxon>
        <taxon>Teleostei</taxon>
        <taxon>Neoteleostei</taxon>
        <taxon>Acanthomorphata</taxon>
        <taxon>Ovalentaria</taxon>
        <taxon>Atherinomorphae</taxon>
        <taxon>Cyprinodontiformes</taxon>
        <taxon>Goodeidae</taxon>
        <taxon>Goodea</taxon>
    </lineage>
</organism>
<dbReference type="InterPro" id="IPR015915">
    <property type="entry name" value="Kelch-typ_b-propeller"/>
</dbReference>
<evidence type="ECO:0000313" key="3">
    <source>
        <dbReference type="EMBL" id="MEQ2162539.1"/>
    </source>
</evidence>
<proteinExistence type="predicted"/>
<evidence type="ECO:0000313" key="4">
    <source>
        <dbReference type="Proteomes" id="UP001476798"/>
    </source>
</evidence>
<name>A0ABV0MV93_9TELE</name>
<dbReference type="Proteomes" id="UP001476798">
    <property type="component" value="Unassembled WGS sequence"/>
</dbReference>